<evidence type="ECO:0000313" key="6">
    <source>
        <dbReference type="Proteomes" id="UP000199337"/>
    </source>
</evidence>
<dbReference type="PANTHER" id="PTHR47504:SF6">
    <property type="entry name" value="ARAC-FAMILY TRANSCRIPTIONAL REGULATOR"/>
    <property type="match status" value="1"/>
</dbReference>
<dbReference type="PANTHER" id="PTHR47504">
    <property type="entry name" value="RIGHT ORIGIN-BINDING PROTEIN"/>
    <property type="match status" value="1"/>
</dbReference>
<dbReference type="EMBL" id="FOOX01000002">
    <property type="protein sequence ID" value="SFG06514.1"/>
    <property type="molecule type" value="Genomic_DNA"/>
</dbReference>
<dbReference type="InterPro" id="IPR050959">
    <property type="entry name" value="MarA-like"/>
</dbReference>
<dbReference type="InterPro" id="IPR018060">
    <property type="entry name" value="HTH_AraC"/>
</dbReference>
<keyword evidence="1" id="KW-0805">Transcription regulation</keyword>
<evidence type="ECO:0000256" key="3">
    <source>
        <dbReference type="ARBA" id="ARBA00023163"/>
    </source>
</evidence>
<proteinExistence type="predicted"/>
<dbReference type="PROSITE" id="PS01124">
    <property type="entry name" value="HTH_ARAC_FAMILY_2"/>
    <property type="match status" value="1"/>
</dbReference>
<dbReference type="OrthoDB" id="9801721at2"/>
<evidence type="ECO:0000256" key="2">
    <source>
        <dbReference type="ARBA" id="ARBA00023125"/>
    </source>
</evidence>
<dbReference type="RefSeq" id="WP_092468483.1">
    <property type="nucleotide sequence ID" value="NZ_FOOX01000002.1"/>
</dbReference>
<reference evidence="6" key="1">
    <citation type="submission" date="2016-10" db="EMBL/GenBank/DDBJ databases">
        <authorList>
            <person name="Varghese N."/>
            <person name="Submissions S."/>
        </authorList>
    </citation>
    <scope>NUCLEOTIDE SEQUENCE [LARGE SCALE GENOMIC DNA]</scope>
    <source>
        <strain evidence="6">DSM 17038</strain>
    </source>
</reference>
<dbReference type="Pfam" id="PF12833">
    <property type="entry name" value="HTH_18"/>
    <property type="match status" value="1"/>
</dbReference>
<organism evidence="5 6">
    <name type="scientific">Desulfotruncus arcticus DSM 17038</name>
    <dbReference type="NCBI Taxonomy" id="1121424"/>
    <lineage>
        <taxon>Bacteria</taxon>
        <taxon>Bacillati</taxon>
        <taxon>Bacillota</taxon>
        <taxon>Clostridia</taxon>
        <taxon>Eubacteriales</taxon>
        <taxon>Desulfallaceae</taxon>
        <taxon>Desulfotruncus</taxon>
    </lineage>
</organism>
<keyword evidence="2" id="KW-0238">DNA-binding</keyword>
<dbReference type="InterPro" id="IPR009057">
    <property type="entry name" value="Homeodomain-like_sf"/>
</dbReference>
<protein>
    <submittedName>
        <fullName evidence="5">Transcriptional regulator, AraC family</fullName>
    </submittedName>
</protein>
<dbReference type="GO" id="GO:0003700">
    <property type="term" value="F:DNA-binding transcription factor activity"/>
    <property type="evidence" value="ECO:0007669"/>
    <property type="project" value="InterPro"/>
</dbReference>
<accession>A0A1I2NRG9</accession>
<dbReference type="Gene3D" id="3.20.80.10">
    <property type="entry name" value="Regulatory factor, effector binding domain"/>
    <property type="match status" value="1"/>
</dbReference>
<dbReference type="Proteomes" id="UP000199337">
    <property type="component" value="Unassembled WGS sequence"/>
</dbReference>
<dbReference type="InterPro" id="IPR011256">
    <property type="entry name" value="Reg_factor_effector_dom_sf"/>
</dbReference>
<dbReference type="SUPFAM" id="SSF46689">
    <property type="entry name" value="Homeodomain-like"/>
    <property type="match status" value="2"/>
</dbReference>
<evidence type="ECO:0000256" key="1">
    <source>
        <dbReference type="ARBA" id="ARBA00023015"/>
    </source>
</evidence>
<gene>
    <name evidence="5" type="ORF">SAMN05660649_00538</name>
</gene>
<dbReference type="Gene3D" id="1.10.10.60">
    <property type="entry name" value="Homeodomain-like"/>
    <property type="match status" value="2"/>
</dbReference>
<dbReference type="STRING" id="341036.SAMN05660649_00538"/>
<dbReference type="GO" id="GO:0043565">
    <property type="term" value="F:sequence-specific DNA binding"/>
    <property type="evidence" value="ECO:0007669"/>
    <property type="project" value="InterPro"/>
</dbReference>
<dbReference type="AlphaFoldDB" id="A0A1I2NRG9"/>
<sequence>MNYIEMVNDAIHYIESNLHRNISLQELAFRYYISPTHFLRIFKAVTNQTVKSYILGRKLSQAAVALKETDRKVVDIAFQYGFNSHEQFTRDFIKVFHVAPSLFRKERLLTPLMERLDIIERDFKTRNKKIVVNYCCREIKEIKLLGKKVFLNPECLCEMEELIGRVYDFYEEYFVRGTARRLFSVGCSDSIDPSLSFCFYGMAAEEHSGDRSGLAEMTIPASRYAVFVYPDFMGAVFRTVRKDLDQWFKATGFAFNHNAGFDFFEFHDEDYEHTRKFYLYVPLF</sequence>
<name>A0A1I2NRG9_9FIRM</name>
<keyword evidence="3" id="KW-0804">Transcription</keyword>
<feature type="domain" description="HTH araC/xylS-type" evidence="4">
    <location>
        <begin position="8"/>
        <end position="106"/>
    </location>
</feature>
<keyword evidence="6" id="KW-1185">Reference proteome</keyword>
<evidence type="ECO:0000259" key="4">
    <source>
        <dbReference type="PROSITE" id="PS01124"/>
    </source>
</evidence>
<evidence type="ECO:0000313" key="5">
    <source>
        <dbReference type="EMBL" id="SFG06514.1"/>
    </source>
</evidence>
<dbReference type="SMART" id="SM00342">
    <property type="entry name" value="HTH_ARAC"/>
    <property type="match status" value="1"/>
</dbReference>
<dbReference type="SUPFAM" id="SSF55136">
    <property type="entry name" value="Probable bacterial effector-binding domain"/>
    <property type="match status" value="1"/>
</dbReference>